<evidence type="ECO:0000313" key="2">
    <source>
        <dbReference type="Proteomes" id="UP000194911"/>
    </source>
</evidence>
<comment type="caution">
    <text evidence="1">The sequence shown here is derived from an EMBL/GenBank/DDBJ whole genome shotgun (WGS) entry which is preliminary data.</text>
</comment>
<organism evidence="1 2">
    <name type="scientific">Bacillus thuringiensis serovar vazensis</name>
    <dbReference type="NCBI Taxonomy" id="180867"/>
    <lineage>
        <taxon>Bacteria</taxon>
        <taxon>Bacillati</taxon>
        <taxon>Bacillota</taxon>
        <taxon>Bacilli</taxon>
        <taxon>Bacillales</taxon>
        <taxon>Bacillaceae</taxon>
        <taxon>Bacillus</taxon>
        <taxon>Bacillus cereus group</taxon>
    </lineage>
</organism>
<dbReference type="EMBL" id="NFDQ01000037">
    <property type="protein sequence ID" value="OTY77547.1"/>
    <property type="molecule type" value="Genomic_DNA"/>
</dbReference>
<name>A0A243CYE3_BACTU</name>
<accession>A0A243CYE3</accession>
<dbReference type="RefSeq" id="WP_001273935.1">
    <property type="nucleotide sequence ID" value="NZ_NFDQ01000037.1"/>
</dbReference>
<evidence type="ECO:0000313" key="1">
    <source>
        <dbReference type="EMBL" id="OTY77547.1"/>
    </source>
</evidence>
<sequence length="165" mass="19128">MANIKIIAEVLSIGLQIGLFSKTEVIDWADQTIEALDSPSIEIIEISLSSNDKLVDIVPKLKNVKGTYDKKLPVKIIMGLLWDRFILNEENVLKIKPFIFNLIHNNCCEGFSYVDEQLYNFNEEINLATDNIYGDLEDISQELKSFLSPYKEFSKYFSFWELEKY</sequence>
<protein>
    <submittedName>
        <fullName evidence="1">Uncharacterized protein</fullName>
    </submittedName>
</protein>
<proteinExistence type="predicted"/>
<dbReference type="AlphaFoldDB" id="A0A243CYE3"/>
<reference evidence="1 2" key="1">
    <citation type="submission" date="2016-10" db="EMBL/GenBank/DDBJ databases">
        <title>Comparative genomics of Bacillus thuringiensis reveals a path to pathogens against multiple invertebrate hosts.</title>
        <authorList>
            <person name="Zheng J."/>
            <person name="Gao Q."/>
            <person name="Liu H."/>
            <person name="Peng D."/>
            <person name="Ruan L."/>
            <person name="Sun M."/>
        </authorList>
    </citation>
    <scope>NUCLEOTIDE SEQUENCE [LARGE SCALE GENOMIC DNA]</scope>
    <source>
        <strain evidence="1">BGSC 4CE1</strain>
    </source>
</reference>
<dbReference type="Proteomes" id="UP000194911">
    <property type="component" value="Unassembled WGS sequence"/>
</dbReference>
<gene>
    <name evidence="1" type="ORF">BK749_09060</name>
</gene>